<sequence length="57" mass="6470">MHRQAYFELQGDLPVEIVFALTGEQADLLMSKLREAKIELFWVRMPAEFGFLAGSAP</sequence>
<accession>A0A0S2FHZ8</accession>
<dbReference type="InterPro" id="IPR011322">
    <property type="entry name" value="N-reg_PII-like_a/b"/>
</dbReference>
<keyword evidence="2" id="KW-1185">Reference proteome</keyword>
<dbReference type="Proteomes" id="UP000060787">
    <property type="component" value="Chromosome"/>
</dbReference>
<dbReference type="SUPFAM" id="SSF54913">
    <property type="entry name" value="GlnB-like"/>
    <property type="match status" value="1"/>
</dbReference>
<organism evidence="1 2">
    <name type="scientific">Lysobacter antibioticus</name>
    <dbReference type="NCBI Taxonomy" id="84531"/>
    <lineage>
        <taxon>Bacteria</taxon>
        <taxon>Pseudomonadati</taxon>
        <taxon>Pseudomonadota</taxon>
        <taxon>Gammaproteobacteria</taxon>
        <taxon>Lysobacterales</taxon>
        <taxon>Lysobacteraceae</taxon>
        <taxon>Lysobacter</taxon>
    </lineage>
</organism>
<name>A0A0S2FHZ8_LYSAN</name>
<dbReference type="EMBL" id="CP011129">
    <property type="protein sequence ID" value="ALN83109.1"/>
    <property type="molecule type" value="Genomic_DNA"/>
</dbReference>
<dbReference type="KEGG" id="lab:LA76x_5007"/>
<dbReference type="AlphaFoldDB" id="A0A0S2FHZ8"/>
<evidence type="ECO:0000313" key="1">
    <source>
        <dbReference type="EMBL" id="ALN83109.1"/>
    </source>
</evidence>
<dbReference type="PATRIC" id="fig|84531.8.peg.5002"/>
<gene>
    <name evidence="1" type="ORF">LA76x_5007</name>
</gene>
<reference evidence="1 2" key="1">
    <citation type="journal article" date="2015" name="BMC Genomics">
        <title>Comparative genomics and metabolic profiling of the genus Lysobacter.</title>
        <authorList>
            <person name="de Bruijn I."/>
            <person name="Cheng X."/>
            <person name="de Jager V."/>
            <person name="Exposito R.G."/>
            <person name="Watrous J."/>
            <person name="Patel N."/>
            <person name="Postma J."/>
            <person name="Dorrestein P.C."/>
            <person name="Kobayashi D."/>
            <person name="Raaijmakers J.M."/>
        </authorList>
    </citation>
    <scope>NUCLEOTIDE SEQUENCE [LARGE SCALE GENOMIC DNA]</scope>
    <source>
        <strain evidence="1 2">76</strain>
    </source>
</reference>
<protein>
    <submittedName>
        <fullName evidence="1">Uncharacterized protein</fullName>
    </submittedName>
</protein>
<evidence type="ECO:0000313" key="2">
    <source>
        <dbReference type="Proteomes" id="UP000060787"/>
    </source>
</evidence>
<proteinExistence type="predicted"/>